<feature type="transmembrane region" description="Helical" evidence="1">
    <location>
        <begin position="33"/>
        <end position="54"/>
    </location>
</feature>
<comment type="caution">
    <text evidence="2">The sequence shown here is derived from an EMBL/GenBank/DDBJ whole genome shotgun (WGS) entry which is preliminary data.</text>
</comment>
<dbReference type="AlphaFoldDB" id="A0A9E2P0D3"/>
<name>A0A9E2P0D3_9BACT</name>
<organism evidence="2 3">
    <name type="scientific">Candidatus Paraprevotella stercoravium</name>
    <dbReference type="NCBI Taxonomy" id="2838725"/>
    <lineage>
        <taxon>Bacteria</taxon>
        <taxon>Pseudomonadati</taxon>
        <taxon>Bacteroidota</taxon>
        <taxon>Bacteroidia</taxon>
        <taxon>Bacteroidales</taxon>
        <taxon>Prevotellaceae</taxon>
        <taxon>Paraprevotella</taxon>
    </lineage>
</organism>
<keyword evidence="1" id="KW-0812">Transmembrane</keyword>
<keyword evidence="1" id="KW-1133">Transmembrane helix</keyword>
<evidence type="ECO:0000256" key="1">
    <source>
        <dbReference type="SAM" id="Phobius"/>
    </source>
</evidence>
<sequence length="66" mass="8117">MKRILFILCCLTSLGITIYLTYKTWEGFAERSWYQNLIYLIAILGWCFITEKVFNKKYKWTQKFFE</sequence>
<reference evidence="2" key="2">
    <citation type="submission" date="2021-04" db="EMBL/GenBank/DDBJ databases">
        <authorList>
            <person name="Gilroy R."/>
        </authorList>
    </citation>
    <scope>NUCLEOTIDE SEQUENCE</scope>
    <source>
        <strain evidence="2">G3-2149</strain>
    </source>
</reference>
<proteinExistence type="predicted"/>
<dbReference type="EMBL" id="JAHLFU010000014">
    <property type="protein sequence ID" value="MBU3852322.1"/>
    <property type="molecule type" value="Genomic_DNA"/>
</dbReference>
<gene>
    <name evidence="2" type="ORF">H9789_00560</name>
</gene>
<reference evidence="2" key="1">
    <citation type="journal article" date="2021" name="PeerJ">
        <title>Extensive microbial diversity within the chicken gut microbiome revealed by metagenomics and culture.</title>
        <authorList>
            <person name="Gilroy R."/>
            <person name="Ravi A."/>
            <person name="Getino M."/>
            <person name="Pursley I."/>
            <person name="Horton D.L."/>
            <person name="Alikhan N.F."/>
            <person name="Baker D."/>
            <person name="Gharbi K."/>
            <person name="Hall N."/>
            <person name="Watson M."/>
            <person name="Adriaenssens E.M."/>
            <person name="Foster-Nyarko E."/>
            <person name="Jarju S."/>
            <person name="Secka A."/>
            <person name="Antonio M."/>
            <person name="Oren A."/>
            <person name="Chaudhuri R.R."/>
            <person name="La Ragione R."/>
            <person name="Hildebrand F."/>
            <person name="Pallen M.J."/>
        </authorList>
    </citation>
    <scope>NUCLEOTIDE SEQUENCE</scope>
    <source>
        <strain evidence="2">G3-2149</strain>
    </source>
</reference>
<protein>
    <submittedName>
        <fullName evidence="2">Uncharacterized protein</fullName>
    </submittedName>
</protein>
<evidence type="ECO:0000313" key="3">
    <source>
        <dbReference type="Proteomes" id="UP000823865"/>
    </source>
</evidence>
<dbReference type="Proteomes" id="UP000823865">
    <property type="component" value="Unassembled WGS sequence"/>
</dbReference>
<keyword evidence="1" id="KW-0472">Membrane</keyword>
<evidence type="ECO:0000313" key="2">
    <source>
        <dbReference type="EMBL" id="MBU3852322.1"/>
    </source>
</evidence>
<accession>A0A9E2P0D3</accession>